<protein>
    <recommendedName>
        <fullName evidence="4">G-patch domain-containing protein</fullName>
    </recommendedName>
</protein>
<reference evidence="2 3" key="1">
    <citation type="submission" date="2015-01" db="EMBL/GenBank/DDBJ databases">
        <title>The Genome Sequence of Cryptococcus gattii CA1873.</title>
        <authorList>
            <consortium name="The Broad Institute Genomics Platform"/>
            <person name="Cuomo C."/>
            <person name="Litvintseva A."/>
            <person name="Chen Y."/>
            <person name="Heitman J."/>
            <person name="Sun S."/>
            <person name="Springer D."/>
            <person name="Dromer F."/>
            <person name="Young S."/>
            <person name="Zeng Q."/>
            <person name="Gargeya S."/>
            <person name="Abouelleil A."/>
            <person name="Alvarado L."/>
            <person name="Chapman S.B."/>
            <person name="Gainer-Dewar J."/>
            <person name="Goldberg J."/>
            <person name="Griggs A."/>
            <person name="Gujja S."/>
            <person name="Hansen M."/>
            <person name="Howarth C."/>
            <person name="Imamovic A."/>
            <person name="Larimer J."/>
            <person name="Murphy C."/>
            <person name="Naylor J."/>
            <person name="Pearson M."/>
            <person name="Priest M."/>
            <person name="Roberts A."/>
            <person name="Saif S."/>
            <person name="Shea T."/>
            <person name="Sykes S."/>
            <person name="Wortman J."/>
            <person name="Nusbaum C."/>
            <person name="Birren B."/>
        </authorList>
    </citation>
    <scope>NUCLEOTIDE SEQUENCE [LARGE SCALE GENOMIC DNA]</scope>
    <source>
        <strain evidence="2 3">CA1873</strain>
    </source>
</reference>
<keyword evidence="3" id="KW-1185">Reference proteome</keyword>
<gene>
    <name evidence="2" type="ORF">I314_05184</name>
</gene>
<evidence type="ECO:0000256" key="1">
    <source>
        <dbReference type="SAM" id="MobiDB-lite"/>
    </source>
</evidence>
<organism evidence="2 3">
    <name type="scientific">Cryptococcus bacillisporus CA1873</name>
    <dbReference type="NCBI Taxonomy" id="1296111"/>
    <lineage>
        <taxon>Eukaryota</taxon>
        <taxon>Fungi</taxon>
        <taxon>Dikarya</taxon>
        <taxon>Basidiomycota</taxon>
        <taxon>Agaricomycotina</taxon>
        <taxon>Tremellomycetes</taxon>
        <taxon>Tremellales</taxon>
        <taxon>Cryptococcaceae</taxon>
        <taxon>Cryptococcus</taxon>
        <taxon>Cryptococcus gattii species complex</taxon>
    </lineage>
</organism>
<feature type="compositionally biased region" description="Basic and acidic residues" evidence="1">
    <location>
        <begin position="249"/>
        <end position="268"/>
    </location>
</feature>
<sequence>MSQVNCPVELEIETESRGHGSDGSGGEGAGLRVSDSYCTPYSAPAVTCDSHNIPPQPIPATCANKSMGLIRSHSQSQLAPSRQCCRAGTGIAPTALTAGISLVSSSSGENGAKACRADKADMAERTGKDKQIERVEKIDVEQELKAFEAMVIKAEREVGIHIDQNNQDHDRQDVGGLEGSTLNKRSRLGTMIGYKRSLATAPHATATRSPPPISTSMSNYPCQTISPSAISLRLSTGPSSSIHPYSSGNRDDTKSARSGSDKSARRAEREWLAKIDKAEWKVIEGQENNEMAEQKEKHDNDVRAEKIISESEEKQDNKNTAFQLFTAKSICFSVSPPSTLTLTEPTEPVKLYTPTTPCLVTRTASVNNMPATPTPAIPTTSSHPPTPYSPVIGYILSASFEQLGWNRAVIPGSGVGFGVGLAAGLGFEEELRRKEGGSPCLSVDPHEDPNKVKEIGTFKAIKGVEVQEREGDKEKEPNTPVTPRHPFTLGKQNSPAPPTPPTKSPLTPEKIKIGGGQKVDGKEEGSGSSNVVVRQLPSRLVSPPPSSTISSLTYASTTFDAPFIFSCSEELNTTPPIYHRKKATNALSSSRPVDGTNSRPPRATSRHTHAALQSRRNPLLPIHPAPKRFNKNGGFSKANTSANSIKRMQWVQGINSLL</sequence>
<evidence type="ECO:0000313" key="2">
    <source>
        <dbReference type="EMBL" id="KIR58772.1"/>
    </source>
</evidence>
<evidence type="ECO:0008006" key="4">
    <source>
        <dbReference type="Google" id="ProtNLM"/>
    </source>
</evidence>
<feature type="region of interest" description="Disordered" evidence="1">
    <location>
        <begin position="201"/>
        <end position="268"/>
    </location>
</feature>
<feature type="region of interest" description="Disordered" evidence="1">
    <location>
        <begin position="465"/>
        <end position="529"/>
    </location>
</feature>
<feature type="compositionally biased region" description="Basic and acidic residues" evidence="1">
    <location>
        <begin position="465"/>
        <end position="477"/>
    </location>
</feature>
<name>A0ABR5B5A9_CRYGA</name>
<proteinExistence type="predicted"/>
<feature type="region of interest" description="Disordered" evidence="1">
    <location>
        <begin position="584"/>
        <end position="613"/>
    </location>
</feature>
<feature type="compositionally biased region" description="Polar residues" evidence="1">
    <location>
        <begin position="585"/>
        <end position="599"/>
    </location>
</feature>
<evidence type="ECO:0000313" key="3">
    <source>
        <dbReference type="Proteomes" id="UP000053800"/>
    </source>
</evidence>
<dbReference type="Proteomes" id="UP000053800">
    <property type="component" value="Unassembled WGS sequence"/>
</dbReference>
<feature type="compositionally biased region" description="Polar residues" evidence="1">
    <location>
        <begin position="214"/>
        <end position="248"/>
    </location>
</feature>
<dbReference type="EMBL" id="KN848903">
    <property type="protein sequence ID" value="KIR58772.1"/>
    <property type="molecule type" value="Genomic_DNA"/>
</dbReference>
<accession>A0ABR5B5A9</accession>